<dbReference type="Proteomes" id="UP000094379">
    <property type="component" value="Unassembled WGS sequence"/>
</dbReference>
<organism evidence="2 3">
    <name type="scientific">Methylophaga muralis</name>
    <dbReference type="NCBI Taxonomy" id="291169"/>
    <lineage>
        <taxon>Bacteria</taxon>
        <taxon>Pseudomonadati</taxon>
        <taxon>Pseudomonadota</taxon>
        <taxon>Gammaproteobacteria</taxon>
        <taxon>Thiotrichales</taxon>
        <taxon>Piscirickettsiaceae</taxon>
        <taxon>Methylophaga</taxon>
    </lineage>
</organism>
<evidence type="ECO:0000313" key="2">
    <source>
        <dbReference type="EMBL" id="ODN67727.1"/>
    </source>
</evidence>
<dbReference type="EMBL" id="MCRI01000003">
    <property type="protein sequence ID" value="ODN67727.1"/>
    <property type="molecule type" value="Genomic_DNA"/>
</dbReference>
<evidence type="ECO:0000259" key="1">
    <source>
        <dbReference type="Pfam" id="PF24877"/>
    </source>
</evidence>
<proteinExistence type="predicted"/>
<dbReference type="Gene3D" id="3.50.30.80">
    <property type="entry name" value="IlvD/EDD C-terminal domain-like"/>
    <property type="match status" value="1"/>
</dbReference>
<dbReference type="InterPro" id="IPR056740">
    <property type="entry name" value="ILV_EDD_C"/>
</dbReference>
<accession>A0A1E3GUM0</accession>
<dbReference type="GO" id="GO:0004456">
    <property type="term" value="F:phosphogluconate dehydratase activity"/>
    <property type="evidence" value="ECO:0007669"/>
    <property type="project" value="UniProtKB-EC"/>
</dbReference>
<dbReference type="InterPro" id="IPR042096">
    <property type="entry name" value="Dihydro-acid_dehy_C"/>
</dbReference>
<reference evidence="2 3" key="1">
    <citation type="submission" date="2016-07" db="EMBL/GenBank/DDBJ databases">
        <title>Draft Genome Sequence of Methylophaga muralis Bur 1.</title>
        <authorList>
            <person name="Vasilenko O.V."/>
            <person name="Doronina N.V."/>
            <person name="Shmareva M.N."/>
            <person name="Tarlachkov S.V."/>
            <person name="Mustakhimov I."/>
            <person name="Trotsenko Y.A."/>
        </authorList>
    </citation>
    <scope>NUCLEOTIDE SEQUENCE [LARGE SCALE GENOMIC DNA]</scope>
    <source>
        <strain evidence="2 3">Bur 1</strain>
    </source>
</reference>
<dbReference type="SUPFAM" id="SSF52016">
    <property type="entry name" value="LeuD/IlvD-like"/>
    <property type="match status" value="1"/>
</dbReference>
<dbReference type="PANTHER" id="PTHR43661:SF1">
    <property type="entry name" value="PHOSPHOGLUCONATE DEHYDRATASE"/>
    <property type="match status" value="1"/>
</dbReference>
<comment type="caution">
    <text evidence="2">The sequence shown here is derived from an EMBL/GenBank/DDBJ whole genome shotgun (WGS) entry which is preliminary data.</text>
</comment>
<dbReference type="GO" id="GO:0005829">
    <property type="term" value="C:cytosol"/>
    <property type="evidence" value="ECO:0007669"/>
    <property type="project" value="TreeGrafter"/>
</dbReference>
<dbReference type="EC" id="4.2.1.12" evidence="2"/>
<dbReference type="AlphaFoldDB" id="A0A1E3GUM0"/>
<dbReference type="PATRIC" id="fig|291169.3.peg.564"/>
<sequence length="81" mass="8836">MCPESADGGPLTRVKDGDIIHLDTEKGIMNVLVDEAEFNARLSCMMANTEHHYGSGRELFDSFRAGVSSAEEGAINMFNVE</sequence>
<evidence type="ECO:0000313" key="3">
    <source>
        <dbReference type="Proteomes" id="UP000094379"/>
    </source>
</evidence>
<feature type="domain" description="Dihydroxy-acid/6-phosphogluconate dehydratase C-terminal" evidence="1">
    <location>
        <begin position="2"/>
        <end position="74"/>
    </location>
</feature>
<dbReference type="Pfam" id="PF24877">
    <property type="entry name" value="ILV_EDD_C"/>
    <property type="match status" value="1"/>
</dbReference>
<protein>
    <submittedName>
        <fullName evidence="2">Phosphogluconate dehydratase</fullName>
        <ecNumber evidence="2">4.2.1.12</ecNumber>
    </submittedName>
</protein>
<name>A0A1E3GUM0_9GAMM</name>
<dbReference type="PANTHER" id="PTHR43661">
    <property type="entry name" value="D-XYLONATE DEHYDRATASE"/>
    <property type="match status" value="1"/>
</dbReference>
<gene>
    <name evidence="2" type="primary">edd_2</name>
    <name evidence="2" type="ORF">A9E74_00561</name>
</gene>
<dbReference type="STRING" id="291169.A9E74_00561"/>
<keyword evidence="3" id="KW-1185">Reference proteome</keyword>
<keyword evidence="2" id="KW-0456">Lyase</keyword>
<dbReference type="RefSeq" id="WP_425412304.1">
    <property type="nucleotide sequence ID" value="NZ_MCRI01000003.1"/>
</dbReference>